<dbReference type="EMBL" id="JACBAZ010000001">
    <property type="protein sequence ID" value="NWK54246.1"/>
    <property type="molecule type" value="Genomic_DNA"/>
</dbReference>
<keyword evidence="3" id="KW-1185">Reference proteome</keyword>
<evidence type="ECO:0000313" key="2">
    <source>
        <dbReference type="EMBL" id="NWK54246.1"/>
    </source>
</evidence>
<sequence length="69" mass="7722">MIPFDPDYFAFLWFLGSGFLLFISAVDKIANKQFKAFKGFKFWAAPVFIALILSVSVGIFLGLIQDLAV</sequence>
<evidence type="ECO:0008006" key="4">
    <source>
        <dbReference type="Google" id="ProtNLM"/>
    </source>
</evidence>
<keyword evidence="1" id="KW-1133">Transmembrane helix</keyword>
<evidence type="ECO:0000256" key="1">
    <source>
        <dbReference type="SAM" id="Phobius"/>
    </source>
</evidence>
<reference evidence="2 3" key="1">
    <citation type="submission" date="2020-07" db="EMBL/GenBank/DDBJ databases">
        <title>Roseicoccus Jingziensis gen. nov., sp. nov., isolated from coastal seawater.</title>
        <authorList>
            <person name="Feng X."/>
        </authorList>
    </citation>
    <scope>NUCLEOTIDE SEQUENCE [LARGE SCALE GENOMIC DNA]</scope>
    <source>
        <strain evidence="2 3">N1E253</strain>
    </source>
</reference>
<dbReference type="Proteomes" id="UP000557872">
    <property type="component" value="Unassembled WGS sequence"/>
</dbReference>
<protein>
    <recommendedName>
        <fullName evidence="4">DUF2788 domain-containing protein</fullName>
    </recommendedName>
</protein>
<comment type="caution">
    <text evidence="2">The sequence shown here is derived from an EMBL/GenBank/DDBJ whole genome shotgun (WGS) entry which is preliminary data.</text>
</comment>
<keyword evidence="1" id="KW-0472">Membrane</keyword>
<feature type="transmembrane region" description="Helical" evidence="1">
    <location>
        <begin position="42"/>
        <end position="64"/>
    </location>
</feature>
<gene>
    <name evidence="2" type="ORF">HW115_01380</name>
</gene>
<accession>A0A851GA02</accession>
<proteinExistence type="predicted"/>
<name>A0A851GA02_9BACT</name>
<keyword evidence="1" id="KW-0812">Transmembrane</keyword>
<evidence type="ECO:0000313" key="3">
    <source>
        <dbReference type="Proteomes" id="UP000557872"/>
    </source>
</evidence>
<organism evidence="2 3">
    <name type="scientific">Oceaniferula marina</name>
    <dbReference type="NCBI Taxonomy" id="2748318"/>
    <lineage>
        <taxon>Bacteria</taxon>
        <taxon>Pseudomonadati</taxon>
        <taxon>Verrucomicrobiota</taxon>
        <taxon>Verrucomicrobiia</taxon>
        <taxon>Verrucomicrobiales</taxon>
        <taxon>Verrucomicrobiaceae</taxon>
        <taxon>Oceaniferula</taxon>
    </lineage>
</organism>
<dbReference type="AlphaFoldDB" id="A0A851GA02"/>
<dbReference type="RefSeq" id="WP_178930786.1">
    <property type="nucleotide sequence ID" value="NZ_JACBAZ010000001.1"/>
</dbReference>
<feature type="transmembrane region" description="Helical" evidence="1">
    <location>
        <begin position="12"/>
        <end position="30"/>
    </location>
</feature>